<name>A0A2K3L4C1_TRIPR</name>
<dbReference type="InterPro" id="IPR002885">
    <property type="entry name" value="PPR_rpt"/>
</dbReference>
<dbReference type="NCBIfam" id="TIGR00756">
    <property type="entry name" value="PPR"/>
    <property type="match status" value="1"/>
</dbReference>
<reference evidence="5 6" key="2">
    <citation type="journal article" date="2017" name="Front. Plant Sci.">
        <title>Gene Classification and Mining of Molecular Markers Useful in Red Clover (Trifolium pratense) Breeding.</title>
        <authorList>
            <person name="Istvanek J."/>
            <person name="Dluhosova J."/>
            <person name="Dluhos P."/>
            <person name="Patkova L."/>
            <person name="Nedelnik J."/>
            <person name="Repkova J."/>
        </authorList>
    </citation>
    <scope>NUCLEOTIDE SEQUENCE [LARGE SCALE GENOMIC DNA]</scope>
    <source>
        <strain evidence="6">cv. Tatra</strain>
        <tissue evidence="5">Young leaves</tissue>
    </source>
</reference>
<dbReference type="Proteomes" id="UP000236291">
    <property type="component" value="Unassembled WGS sequence"/>
</dbReference>
<comment type="caution">
    <text evidence="5">The sequence shown here is derived from an EMBL/GenBank/DDBJ whole genome shotgun (WGS) entry which is preliminary data.</text>
</comment>
<dbReference type="PROSITE" id="PS51375">
    <property type="entry name" value="PPR"/>
    <property type="match status" value="1"/>
</dbReference>
<evidence type="ECO:0000256" key="3">
    <source>
        <dbReference type="PROSITE-ProRule" id="PRU00708"/>
    </source>
</evidence>
<evidence type="ECO:0000256" key="1">
    <source>
        <dbReference type="ARBA" id="ARBA00007626"/>
    </source>
</evidence>
<evidence type="ECO:0000313" key="5">
    <source>
        <dbReference type="EMBL" id="PNX73392.1"/>
    </source>
</evidence>
<sequence length="121" mass="14229">MAKAHWLLRIMLDKGLQPTIVTFNVLMNGFFMSGILEDGERLTKWMFEKGVMPNATTFNSLMKQKKYVEARKLFEEMRTHGLVAEKDIYDIFVDVNYEEGNWEITLELWDEAIEKCLVNET</sequence>
<protein>
    <submittedName>
        <fullName evidence="5">Pentatricopeptide repeat-containing protein mitochondrial-like</fullName>
    </submittedName>
</protein>
<evidence type="ECO:0000256" key="2">
    <source>
        <dbReference type="ARBA" id="ARBA00022737"/>
    </source>
</evidence>
<comment type="similarity">
    <text evidence="1">Belongs to the PPR family. P subfamily.</text>
</comment>
<evidence type="ECO:0000256" key="4">
    <source>
        <dbReference type="SAM" id="Phobius"/>
    </source>
</evidence>
<dbReference type="PANTHER" id="PTHR47941">
    <property type="entry name" value="PENTATRICOPEPTIDE REPEAT-CONTAINING PROTEIN 3, MITOCHONDRIAL"/>
    <property type="match status" value="1"/>
</dbReference>
<feature type="repeat" description="PPR" evidence="3">
    <location>
        <begin position="19"/>
        <end position="53"/>
    </location>
</feature>
<proteinExistence type="inferred from homology"/>
<reference evidence="5 6" key="1">
    <citation type="journal article" date="2014" name="Am. J. Bot.">
        <title>Genome assembly and annotation for red clover (Trifolium pratense; Fabaceae).</title>
        <authorList>
            <person name="Istvanek J."/>
            <person name="Jaros M."/>
            <person name="Krenek A."/>
            <person name="Repkova J."/>
        </authorList>
    </citation>
    <scope>NUCLEOTIDE SEQUENCE [LARGE SCALE GENOMIC DNA]</scope>
    <source>
        <strain evidence="6">cv. Tatra</strain>
        <tissue evidence="5">Young leaves</tissue>
    </source>
</reference>
<feature type="transmembrane region" description="Helical" evidence="4">
    <location>
        <begin position="16"/>
        <end position="36"/>
    </location>
</feature>
<keyword evidence="2" id="KW-0677">Repeat</keyword>
<keyword evidence="4" id="KW-0472">Membrane</keyword>
<dbReference type="Gene3D" id="1.25.40.10">
    <property type="entry name" value="Tetratricopeptide repeat domain"/>
    <property type="match status" value="1"/>
</dbReference>
<dbReference type="STRING" id="57577.A0A2K3L4C1"/>
<dbReference type="EMBL" id="ASHM01025972">
    <property type="protein sequence ID" value="PNX73392.1"/>
    <property type="molecule type" value="Genomic_DNA"/>
</dbReference>
<dbReference type="Pfam" id="PF13041">
    <property type="entry name" value="PPR_2"/>
    <property type="match status" value="1"/>
</dbReference>
<dbReference type="AlphaFoldDB" id="A0A2K3L4C1"/>
<keyword evidence="4" id="KW-1133">Transmembrane helix</keyword>
<gene>
    <name evidence="5" type="ORF">L195_g029292</name>
</gene>
<dbReference type="InterPro" id="IPR011990">
    <property type="entry name" value="TPR-like_helical_dom_sf"/>
</dbReference>
<evidence type="ECO:0000313" key="6">
    <source>
        <dbReference type="Proteomes" id="UP000236291"/>
    </source>
</evidence>
<organism evidence="5 6">
    <name type="scientific">Trifolium pratense</name>
    <name type="common">Red clover</name>
    <dbReference type="NCBI Taxonomy" id="57577"/>
    <lineage>
        <taxon>Eukaryota</taxon>
        <taxon>Viridiplantae</taxon>
        <taxon>Streptophyta</taxon>
        <taxon>Embryophyta</taxon>
        <taxon>Tracheophyta</taxon>
        <taxon>Spermatophyta</taxon>
        <taxon>Magnoliopsida</taxon>
        <taxon>eudicotyledons</taxon>
        <taxon>Gunneridae</taxon>
        <taxon>Pentapetalae</taxon>
        <taxon>rosids</taxon>
        <taxon>fabids</taxon>
        <taxon>Fabales</taxon>
        <taxon>Fabaceae</taxon>
        <taxon>Papilionoideae</taxon>
        <taxon>50 kb inversion clade</taxon>
        <taxon>NPAAA clade</taxon>
        <taxon>Hologalegina</taxon>
        <taxon>IRL clade</taxon>
        <taxon>Trifolieae</taxon>
        <taxon>Trifolium</taxon>
    </lineage>
</organism>
<keyword evidence="4" id="KW-0812">Transmembrane</keyword>
<accession>A0A2K3L4C1</accession>